<comment type="similarity">
    <text evidence="2 5">Belongs to the pseudouridine synthase RluA family.</text>
</comment>
<dbReference type="SMART" id="SM00363">
    <property type="entry name" value="S4"/>
    <property type="match status" value="1"/>
</dbReference>
<comment type="function">
    <text evidence="5">Responsible for synthesis of pseudouridine from uracil.</text>
</comment>
<dbReference type="PANTHER" id="PTHR21600:SF44">
    <property type="entry name" value="RIBOSOMAL LARGE SUBUNIT PSEUDOURIDINE SYNTHASE D"/>
    <property type="match status" value="1"/>
</dbReference>
<dbReference type="InterPro" id="IPR050188">
    <property type="entry name" value="RluA_PseudoU_synthase"/>
</dbReference>
<dbReference type="EC" id="5.4.99.-" evidence="5"/>
<proteinExistence type="inferred from homology"/>
<dbReference type="InterPro" id="IPR002942">
    <property type="entry name" value="S4_RNA-bd"/>
</dbReference>
<dbReference type="PROSITE" id="PS01129">
    <property type="entry name" value="PSI_RLU"/>
    <property type="match status" value="1"/>
</dbReference>
<accession>A0ABS0QHQ3</accession>
<gene>
    <name evidence="7" type="ORF">I8U22_08350</name>
</gene>
<dbReference type="Proteomes" id="UP000641910">
    <property type="component" value="Unassembled WGS sequence"/>
</dbReference>
<dbReference type="InterPro" id="IPR020103">
    <property type="entry name" value="PsdUridine_synth_cat_dom_sf"/>
</dbReference>
<dbReference type="CDD" id="cd00165">
    <property type="entry name" value="S4"/>
    <property type="match status" value="1"/>
</dbReference>
<dbReference type="Pfam" id="PF01479">
    <property type="entry name" value="S4"/>
    <property type="match status" value="1"/>
</dbReference>
<dbReference type="Pfam" id="PF00849">
    <property type="entry name" value="PseudoU_synth_2"/>
    <property type="match status" value="1"/>
</dbReference>
<dbReference type="RefSeq" id="WP_121874252.1">
    <property type="nucleotide sequence ID" value="NZ_CP036487.1"/>
</dbReference>
<evidence type="ECO:0000256" key="3">
    <source>
        <dbReference type="ARBA" id="ARBA00023235"/>
    </source>
</evidence>
<reference evidence="7 8" key="1">
    <citation type="submission" date="2020-12" db="EMBL/GenBank/DDBJ databases">
        <title>WGS of Thermoactinomyces spp.</title>
        <authorList>
            <person name="Cheng K."/>
        </authorList>
    </citation>
    <scope>NUCLEOTIDE SEQUENCE [LARGE SCALE GENOMIC DNA]</scope>
    <source>
        <strain evidence="8">CICC 10650\ACCC 41061</strain>
    </source>
</reference>
<dbReference type="InterPro" id="IPR006224">
    <property type="entry name" value="PsdUridine_synth_RluA-like_CS"/>
</dbReference>
<protein>
    <recommendedName>
        <fullName evidence="5">Pseudouridine synthase</fullName>
        <ecNumber evidence="5">5.4.99.-</ecNumber>
    </recommendedName>
</protein>
<feature type="domain" description="RNA-binding S4" evidence="6">
    <location>
        <begin position="15"/>
        <end position="74"/>
    </location>
</feature>
<sequence>MEHYEWTIDDSADGERLDKFLPQKNEEWSRARVQEWIRAQLAWVNGKNKKGNYRLKQGDVVTLNVPPVTEAEIRPEPIPLDIRYEDEDVIVVNKPRGMVVHPGPGNNSGTLVHALLAHCGDELSGIGGVARPGIVHRIDKDTSGLLMVAKNDLAHQSLAAQLKEHSVERVYVAFCHGVIPHDHGTVDAPIGRDPKHRQRMAVISQNSKPAVTHFFVRERFQQATWVECRLETGRTHQIRVHMKYIGHPLIGDPVYGPKKNPYAIEGQALHAQVLGFTHPRTGRRIRLEAEWPEDMRKIYKALKQPFC</sequence>
<dbReference type="SUPFAM" id="SSF55120">
    <property type="entry name" value="Pseudouridine synthase"/>
    <property type="match status" value="1"/>
</dbReference>
<dbReference type="Gene3D" id="3.30.2350.10">
    <property type="entry name" value="Pseudouridine synthase"/>
    <property type="match status" value="1"/>
</dbReference>
<organism evidence="7 8">
    <name type="scientific">Thermoactinomyces vulgaris</name>
    <dbReference type="NCBI Taxonomy" id="2026"/>
    <lineage>
        <taxon>Bacteria</taxon>
        <taxon>Bacillati</taxon>
        <taxon>Bacillota</taxon>
        <taxon>Bacilli</taxon>
        <taxon>Bacillales</taxon>
        <taxon>Thermoactinomycetaceae</taxon>
        <taxon>Thermoactinomyces</taxon>
    </lineage>
</organism>
<evidence type="ECO:0000313" key="8">
    <source>
        <dbReference type="Proteomes" id="UP000641910"/>
    </source>
</evidence>
<dbReference type="Gene3D" id="3.10.290.10">
    <property type="entry name" value="RNA-binding S4 domain"/>
    <property type="match status" value="1"/>
</dbReference>
<name>A0ABS0QHQ3_THEVU</name>
<comment type="caution">
    <text evidence="7">The sequence shown here is derived from an EMBL/GenBank/DDBJ whole genome shotgun (WGS) entry which is preliminary data.</text>
</comment>
<keyword evidence="8" id="KW-1185">Reference proteome</keyword>
<dbReference type="PROSITE" id="PS50889">
    <property type="entry name" value="S4"/>
    <property type="match status" value="1"/>
</dbReference>
<dbReference type="InterPro" id="IPR006145">
    <property type="entry name" value="PsdUridine_synth_RsuA/RluA"/>
</dbReference>
<keyword evidence="3 5" id="KW-0413">Isomerase</keyword>
<evidence type="ECO:0000256" key="1">
    <source>
        <dbReference type="ARBA" id="ARBA00000073"/>
    </source>
</evidence>
<evidence type="ECO:0000256" key="2">
    <source>
        <dbReference type="ARBA" id="ARBA00010876"/>
    </source>
</evidence>
<dbReference type="InterPro" id="IPR006225">
    <property type="entry name" value="PsdUridine_synth_RluC/D"/>
</dbReference>
<dbReference type="SUPFAM" id="SSF55174">
    <property type="entry name" value="Alpha-L RNA-binding motif"/>
    <property type="match status" value="1"/>
</dbReference>
<evidence type="ECO:0000259" key="6">
    <source>
        <dbReference type="SMART" id="SM00363"/>
    </source>
</evidence>
<dbReference type="InterPro" id="IPR036986">
    <property type="entry name" value="S4_RNA-bd_sf"/>
</dbReference>
<dbReference type="NCBIfam" id="TIGR00005">
    <property type="entry name" value="rluA_subfam"/>
    <property type="match status" value="1"/>
</dbReference>
<dbReference type="PANTHER" id="PTHR21600">
    <property type="entry name" value="MITOCHONDRIAL RNA PSEUDOURIDINE SYNTHASE"/>
    <property type="match status" value="1"/>
</dbReference>
<comment type="catalytic activity">
    <reaction evidence="1 5">
        <text>a uridine in RNA = a pseudouridine in RNA</text>
        <dbReference type="Rhea" id="RHEA:48348"/>
        <dbReference type="Rhea" id="RHEA-COMP:12068"/>
        <dbReference type="Rhea" id="RHEA-COMP:12069"/>
        <dbReference type="ChEBI" id="CHEBI:65314"/>
        <dbReference type="ChEBI" id="CHEBI:65315"/>
    </reaction>
</comment>
<dbReference type="EMBL" id="JAECVU010000004">
    <property type="protein sequence ID" value="MBH8588823.1"/>
    <property type="molecule type" value="Genomic_DNA"/>
</dbReference>
<evidence type="ECO:0000313" key="7">
    <source>
        <dbReference type="EMBL" id="MBH8588823.1"/>
    </source>
</evidence>
<dbReference type="CDD" id="cd02869">
    <property type="entry name" value="PseudoU_synth_RluA_like"/>
    <property type="match status" value="1"/>
</dbReference>
<evidence type="ECO:0000256" key="5">
    <source>
        <dbReference type="RuleBase" id="RU362028"/>
    </source>
</evidence>
<keyword evidence="4" id="KW-0694">RNA-binding</keyword>
<evidence type="ECO:0000256" key="4">
    <source>
        <dbReference type="PROSITE-ProRule" id="PRU00182"/>
    </source>
</evidence>